<accession>A0A058ZLF9</accession>
<feature type="transmembrane region" description="Helical" evidence="1">
    <location>
        <begin position="6"/>
        <end position="26"/>
    </location>
</feature>
<dbReference type="EMBL" id="AQQY01000004">
    <property type="protein sequence ID" value="KCV82383.1"/>
    <property type="molecule type" value="Genomic_DNA"/>
</dbReference>
<evidence type="ECO:0000313" key="2">
    <source>
        <dbReference type="EMBL" id="KCV82383.1"/>
    </source>
</evidence>
<sequence>MAVLFWYFLGVNLLTYVLFFWDKLMAMRGGWRVPEKTLLMWAFLGGSPLAKVAQRLMRHKTRKEPFRSNLNRIIVVQCLLATLLCIPDVRHVILAELSQVLGLS</sequence>
<keyword evidence="3" id="KW-1185">Reference proteome</keyword>
<evidence type="ECO:0008006" key="4">
    <source>
        <dbReference type="Google" id="ProtNLM"/>
    </source>
</evidence>
<organism evidence="2 3">
    <name type="scientific">Actibacterium atlanticum</name>
    <dbReference type="NCBI Taxonomy" id="1461693"/>
    <lineage>
        <taxon>Bacteria</taxon>
        <taxon>Pseudomonadati</taxon>
        <taxon>Pseudomonadota</taxon>
        <taxon>Alphaproteobacteria</taxon>
        <taxon>Rhodobacterales</taxon>
        <taxon>Roseobacteraceae</taxon>
        <taxon>Actibacterium</taxon>
    </lineage>
</organism>
<keyword evidence="1" id="KW-1133">Transmembrane helix</keyword>
<dbReference type="Pfam" id="PF06961">
    <property type="entry name" value="DUF1294"/>
    <property type="match status" value="1"/>
</dbReference>
<dbReference type="Proteomes" id="UP000024836">
    <property type="component" value="Unassembled WGS sequence"/>
</dbReference>
<keyword evidence="1" id="KW-0472">Membrane</keyword>
<gene>
    <name evidence="2" type="ORF">ATO10_08332</name>
</gene>
<proteinExistence type="predicted"/>
<dbReference type="RefSeq" id="WP_035250296.1">
    <property type="nucleotide sequence ID" value="NZ_AQQY01000004.1"/>
</dbReference>
<dbReference type="AlphaFoldDB" id="A0A058ZLF9"/>
<name>A0A058ZLF9_9RHOB</name>
<protein>
    <recommendedName>
        <fullName evidence="4">DUF1294 domain-containing protein</fullName>
    </recommendedName>
</protein>
<keyword evidence="1" id="KW-0812">Transmembrane</keyword>
<comment type="caution">
    <text evidence="2">The sequence shown here is derived from an EMBL/GenBank/DDBJ whole genome shotgun (WGS) entry which is preliminary data.</text>
</comment>
<dbReference type="InterPro" id="IPR010718">
    <property type="entry name" value="DUF1294"/>
</dbReference>
<evidence type="ECO:0000313" key="3">
    <source>
        <dbReference type="Proteomes" id="UP000024836"/>
    </source>
</evidence>
<dbReference type="eggNOG" id="COG3326">
    <property type="taxonomic scope" value="Bacteria"/>
</dbReference>
<evidence type="ECO:0000256" key="1">
    <source>
        <dbReference type="SAM" id="Phobius"/>
    </source>
</evidence>
<reference evidence="2 3" key="1">
    <citation type="submission" date="2013-04" db="EMBL/GenBank/DDBJ databases">
        <title>Shimia sp. 22II-S11-Z10 Genome Sequencing.</title>
        <authorList>
            <person name="Lai Q."/>
            <person name="Li G."/>
            <person name="Shao Z."/>
        </authorList>
    </citation>
    <scope>NUCLEOTIDE SEQUENCE [LARGE SCALE GENOMIC DNA]</scope>
    <source>
        <strain evidence="3">22II-S11-Z10</strain>
    </source>
</reference>
<dbReference type="OrthoDB" id="72963at2"/>